<evidence type="ECO:0000313" key="3">
    <source>
        <dbReference type="Proteomes" id="UP000295221"/>
    </source>
</evidence>
<protein>
    <recommendedName>
        <fullName evidence="4">Attachment p12 family protein</fullName>
    </recommendedName>
</protein>
<dbReference type="EMBL" id="SLWK01000021">
    <property type="protein sequence ID" value="TCO03310.1"/>
    <property type="molecule type" value="Genomic_DNA"/>
</dbReference>
<comment type="caution">
    <text evidence="2">The sequence shown here is derived from an EMBL/GenBank/DDBJ whole genome shotgun (WGS) entry which is preliminary data.</text>
</comment>
<sequence length="55" mass="5886">MQDIFTYTTVIIAFAIAAKAIWKTFFSENKTTACSGGCSGGCNTKSEILKMLGSK</sequence>
<organism evidence="2 3">
    <name type="scientific">Natronoflexus pectinivorans</name>
    <dbReference type="NCBI Taxonomy" id="682526"/>
    <lineage>
        <taxon>Bacteria</taxon>
        <taxon>Pseudomonadati</taxon>
        <taxon>Bacteroidota</taxon>
        <taxon>Bacteroidia</taxon>
        <taxon>Marinilabiliales</taxon>
        <taxon>Marinilabiliaceae</taxon>
        <taxon>Natronoflexus</taxon>
    </lineage>
</organism>
<accession>A0A4R2G6Q4</accession>
<feature type="transmembrane region" description="Helical" evidence="1">
    <location>
        <begin position="6"/>
        <end position="22"/>
    </location>
</feature>
<gene>
    <name evidence="2" type="ORF">EV194_12122</name>
</gene>
<evidence type="ECO:0000313" key="2">
    <source>
        <dbReference type="EMBL" id="TCO03310.1"/>
    </source>
</evidence>
<reference evidence="2 3" key="1">
    <citation type="submission" date="2019-03" db="EMBL/GenBank/DDBJ databases">
        <title>Genomic Encyclopedia of Type Strains, Phase IV (KMG-IV): sequencing the most valuable type-strain genomes for metagenomic binning, comparative biology and taxonomic classification.</title>
        <authorList>
            <person name="Goeker M."/>
        </authorList>
    </citation>
    <scope>NUCLEOTIDE SEQUENCE [LARGE SCALE GENOMIC DNA]</scope>
    <source>
        <strain evidence="2 3">DSM 24179</strain>
    </source>
</reference>
<evidence type="ECO:0008006" key="4">
    <source>
        <dbReference type="Google" id="ProtNLM"/>
    </source>
</evidence>
<keyword evidence="1" id="KW-0812">Transmembrane</keyword>
<dbReference type="AlphaFoldDB" id="A0A4R2G6Q4"/>
<evidence type="ECO:0000256" key="1">
    <source>
        <dbReference type="SAM" id="Phobius"/>
    </source>
</evidence>
<name>A0A4R2G6Q4_9BACT</name>
<proteinExistence type="predicted"/>
<keyword evidence="1" id="KW-1133">Transmembrane helix</keyword>
<keyword evidence="3" id="KW-1185">Reference proteome</keyword>
<keyword evidence="1" id="KW-0472">Membrane</keyword>
<dbReference type="Proteomes" id="UP000295221">
    <property type="component" value="Unassembled WGS sequence"/>
</dbReference>